<evidence type="ECO:0000313" key="9">
    <source>
        <dbReference type="EMBL" id="UUF06077.1"/>
    </source>
</evidence>
<keyword evidence="11" id="KW-1185">Reference proteome</keyword>
<sequence>MAGYILPPLPYAYNALEPIIDAKTVEIHYTKHHKAYLDKLNELVKRYPSFFEGKSIEEVLSQPEEIPADIRQDVINQGGGYDNHNLYFYSLSPNGGGKPYGKLAKEINLTFGSFNQLKQLLSQASISQFGSGYGWLVLNNQKKLQVAKTLNQNSPLSAGYTPLLNIDVWEHAYYLKYQNRRADYVDAIFEIINWDEVERRYEEAMNK</sequence>
<comment type="function">
    <text evidence="6">Destroys radicals which are normally produced within the cells and which are toxic to biological systems.</text>
</comment>
<organism evidence="10 12">
    <name type="scientific">Turicibacter bilis</name>
    <dbReference type="NCBI Taxonomy" id="2735723"/>
    <lineage>
        <taxon>Bacteria</taxon>
        <taxon>Bacillati</taxon>
        <taxon>Bacillota</taxon>
        <taxon>Erysipelotrichia</taxon>
        <taxon>Erysipelotrichales</taxon>
        <taxon>Turicibacteraceae</taxon>
        <taxon>Turicibacter</taxon>
    </lineage>
</organism>
<dbReference type="EC" id="1.15.1.1" evidence="2 6"/>
<evidence type="ECO:0000313" key="10">
    <source>
        <dbReference type="EMBL" id="UUF07348.1"/>
    </source>
</evidence>
<comment type="similarity">
    <text evidence="1 6">Belongs to the iron/manganese superoxide dismutase family.</text>
</comment>
<dbReference type="GO" id="GO:0005737">
    <property type="term" value="C:cytoplasm"/>
    <property type="evidence" value="ECO:0007669"/>
    <property type="project" value="TreeGrafter"/>
</dbReference>
<feature type="binding site" evidence="5">
    <location>
        <position position="167"/>
    </location>
    <ligand>
        <name>Mn(2+)</name>
        <dbReference type="ChEBI" id="CHEBI:29035"/>
    </ligand>
</feature>
<name>A0A9Q9FDJ9_9FIRM</name>
<dbReference type="Gene3D" id="1.10.287.990">
    <property type="entry name" value="Fe,Mn superoxide dismutase (SOD) domain"/>
    <property type="match status" value="1"/>
</dbReference>
<feature type="binding site" evidence="5">
    <location>
        <position position="84"/>
    </location>
    <ligand>
        <name>Mn(2+)</name>
        <dbReference type="ChEBI" id="CHEBI:29035"/>
    </ligand>
</feature>
<evidence type="ECO:0000259" key="7">
    <source>
        <dbReference type="Pfam" id="PF00081"/>
    </source>
</evidence>
<keyword evidence="4 6" id="KW-0560">Oxidoreductase</keyword>
<dbReference type="GO" id="GO:0046872">
    <property type="term" value="F:metal ion binding"/>
    <property type="evidence" value="ECO:0007669"/>
    <property type="project" value="UniProtKB-KW"/>
</dbReference>
<evidence type="ECO:0000256" key="3">
    <source>
        <dbReference type="ARBA" id="ARBA00022723"/>
    </source>
</evidence>
<gene>
    <name evidence="9" type="ORF">J0J69_00345</name>
    <name evidence="10" type="ORF">J0J70_06795</name>
</gene>
<dbReference type="InterPro" id="IPR019833">
    <property type="entry name" value="Mn/Fe_SOD_BS"/>
</dbReference>
<evidence type="ECO:0000313" key="11">
    <source>
        <dbReference type="Proteomes" id="UP001058016"/>
    </source>
</evidence>
<dbReference type="InterPro" id="IPR036324">
    <property type="entry name" value="Mn/Fe_SOD_N_sf"/>
</dbReference>
<proteinExistence type="inferred from homology"/>
<evidence type="ECO:0000313" key="12">
    <source>
        <dbReference type="Proteomes" id="UP001058072"/>
    </source>
</evidence>
<dbReference type="AlphaFoldDB" id="A0A9Q9FDJ9"/>
<dbReference type="EMBL" id="CP071249">
    <property type="protein sequence ID" value="UUF06077.1"/>
    <property type="molecule type" value="Genomic_DNA"/>
</dbReference>
<dbReference type="Proteomes" id="UP001058072">
    <property type="component" value="Chromosome"/>
</dbReference>
<dbReference type="EMBL" id="CP071250">
    <property type="protein sequence ID" value="UUF07348.1"/>
    <property type="molecule type" value="Genomic_DNA"/>
</dbReference>
<feature type="binding site" evidence="5">
    <location>
        <position position="171"/>
    </location>
    <ligand>
        <name>Mn(2+)</name>
        <dbReference type="ChEBI" id="CHEBI:29035"/>
    </ligand>
</feature>
<protein>
    <recommendedName>
        <fullName evidence="2 6">Superoxide dismutase</fullName>
        <ecNumber evidence="2 6">1.15.1.1</ecNumber>
    </recommendedName>
</protein>
<dbReference type="Pfam" id="PF00081">
    <property type="entry name" value="Sod_Fe_N"/>
    <property type="match status" value="1"/>
</dbReference>
<dbReference type="GO" id="GO:0004784">
    <property type="term" value="F:superoxide dismutase activity"/>
    <property type="evidence" value="ECO:0007669"/>
    <property type="project" value="UniProtKB-EC"/>
</dbReference>
<dbReference type="SUPFAM" id="SSF46609">
    <property type="entry name" value="Fe,Mn superoxide dismutase (SOD), N-terminal domain"/>
    <property type="match status" value="1"/>
</dbReference>
<dbReference type="RefSeq" id="WP_055276236.1">
    <property type="nucleotide sequence ID" value="NZ_CP071249.1"/>
</dbReference>
<dbReference type="FunFam" id="3.55.40.20:FF:000001">
    <property type="entry name" value="Superoxide dismutase"/>
    <property type="match status" value="1"/>
</dbReference>
<reference evidence="10 11" key="1">
    <citation type="submission" date="2021-03" db="EMBL/GenBank/DDBJ databases">
        <title>Comparative Genomics and Metabolomics in the genus Turicibacter.</title>
        <authorList>
            <person name="Maki J."/>
            <person name="Looft T."/>
        </authorList>
    </citation>
    <scope>NUCLEOTIDE SEQUENCE</scope>
    <source>
        <strain evidence="10">ISU324</strain>
        <strain evidence="9 11">MMM721</strain>
    </source>
</reference>
<evidence type="ECO:0000259" key="8">
    <source>
        <dbReference type="Pfam" id="PF02777"/>
    </source>
</evidence>
<feature type="binding site" evidence="5">
    <location>
        <position position="28"/>
    </location>
    <ligand>
        <name>Mn(2+)</name>
        <dbReference type="ChEBI" id="CHEBI:29035"/>
    </ligand>
</feature>
<dbReference type="Proteomes" id="UP001058016">
    <property type="component" value="Chromosome"/>
</dbReference>
<comment type="catalytic activity">
    <reaction evidence="6">
        <text>2 superoxide + 2 H(+) = H2O2 + O2</text>
        <dbReference type="Rhea" id="RHEA:20696"/>
        <dbReference type="ChEBI" id="CHEBI:15378"/>
        <dbReference type="ChEBI" id="CHEBI:15379"/>
        <dbReference type="ChEBI" id="CHEBI:16240"/>
        <dbReference type="ChEBI" id="CHEBI:18421"/>
        <dbReference type="EC" id="1.15.1.1"/>
    </reaction>
</comment>
<dbReference type="PANTHER" id="PTHR43595">
    <property type="entry name" value="37S RIBOSOMAL PROTEIN S26, MITOCHONDRIAL"/>
    <property type="match status" value="1"/>
</dbReference>
<feature type="domain" description="Manganese/iron superoxide dismutase N-terminal" evidence="7">
    <location>
        <begin position="4"/>
        <end position="92"/>
    </location>
</feature>
<dbReference type="PROSITE" id="PS00088">
    <property type="entry name" value="SOD_MN"/>
    <property type="match status" value="1"/>
</dbReference>
<dbReference type="InterPro" id="IPR019831">
    <property type="entry name" value="Mn/Fe_SOD_N"/>
</dbReference>
<evidence type="ECO:0000256" key="6">
    <source>
        <dbReference type="RuleBase" id="RU000414"/>
    </source>
</evidence>
<dbReference type="InterPro" id="IPR019832">
    <property type="entry name" value="Mn/Fe_SOD_C"/>
</dbReference>
<dbReference type="Pfam" id="PF02777">
    <property type="entry name" value="Sod_Fe_C"/>
    <property type="match status" value="1"/>
</dbReference>
<dbReference type="PIRSF" id="PIRSF000349">
    <property type="entry name" value="SODismutase"/>
    <property type="match status" value="1"/>
</dbReference>
<dbReference type="SUPFAM" id="SSF54719">
    <property type="entry name" value="Fe,Mn superoxide dismutase (SOD), C-terminal domain"/>
    <property type="match status" value="1"/>
</dbReference>
<accession>A0A9Q9FDJ9</accession>
<dbReference type="InterPro" id="IPR036314">
    <property type="entry name" value="SOD_C_sf"/>
</dbReference>
<evidence type="ECO:0000256" key="4">
    <source>
        <dbReference type="ARBA" id="ARBA00023002"/>
    </source>
</evidence>
<keyword evidence="3 5" id="KW-0479">Metal-binding</keyword>
<dbReference type="PRINTS" id="PR01703">
    <property type="entry name" value="MNSODISMTASE"/>
</dbReference>
<evidence type="ECO:0000256" key="5">
    <source>
        <dbReference type="PIRSR" id="PIRSR000349-1"/>
    </source>
</evidence>
<evidence type="ECO:0000256" key="2">
    <source>
        <dbReference type="ARBA" id="ARBA00012682"/>
    </source>
</evidence>
<evidence type="ECO:0000256" key="1">
    <source>
        <dbReference type="ARBA" id="ARBA00008714"/>
    </source>
</evidence>
<dbReference type="Gene3D" id="3.55.40.20">
    <property type="entry name" value="Iron/manganese superoxide dismutase, C-terminal domain"/>
    <property type="match status" value="1"/>
</dbReference>
<feature type="domain" description="Manganese/iron superoxide dismutase C-terminal" evidence="8">
    <location>
        <begin position="100"/>
        <end position="200"/>
    </location>
</feature>
<dbReference type="PANTHER" id="PTHR43595:SF2">
    <property type="entry name" value="SMALL RIBOSOMAL SUBUNIT PROTEIN MS42"/>
    <property type="match status" value="1"/>
</dbReference>
<dbReference type="InterPro" id="IPR001189">
    <property type="entry name" value="Mn/Fe_SOD"/>
</dbReference>